<organism evidence="1 2">
    <name type="scientific">Candidatus Blackburnbacteria bacterium RIFCSPHIGHO2_01_FULL_43_15b</name>
    <dbReference type="NCBI Taxonomy" id="1797513"/>
    <lineage>
        <taxon>Bacteria</taxon>
        <taxon>Candidatus Blackburniibacteriota</taxon>
    </lineage>
</organism>
<evidence type="ECO:0000313" key="2">
    <source>
        <dbReference type="Proteomes" id="UP000177967"/>
    </source>
</evidence>
<gene>
    <name evidence="1" type="ORF">A2782_01480</name>
</gene>
<dbReference type="EMBL" id="MHBW01000035">
    <property type="protein sequence ID" value="OGY07795.1"/>
    <property type="molecule type" value="Genomic_DNA"/>
</dbReference>
<protein>
    <submittedName>
        <fullName evidence="1">Uncharacterized protein</fullName>
    </submittedName>
</protein>
<dbReference type="Proteomes" id="UP000177967">
    <property type="component" value="Unassembled WGS sequence"/>
</dbReference>
<accession>A0A1G1UXG8</accession>
<evidence type="ECO:0000313" key="1">
    <source>
        <dbReference type="EMBL" id="OGY07795.1"/>
    </source>
</evidence>
<name>A0A1G1UXG8_9BACT</name>
<proteinExistence type="predicted"/>
<sequence>MPNLIVAQAEITPDLPIAIAPKFLEMFWDRNQGKLFLNATSARHVSAHLLTIVADEKLAEQVATILHMEDKGLSNDRRWWRFDTVLKLYVPNATTIPRWKHTQEAGGTPTRCLGHQTHPCGFQSPGEQVHFFRKASDVSSLEEVIRDTAIFIRHRDSPEEPWFAL</sequence>
<comment type="caution">
    <text evidence="1">The sequence shown here is derived from an EMBL/GenBank/DDBJ whole genome shotgun (WGS) entry which is preliminary data.</text>
</comment>
<reference evidence="1 2" key="1">
    <citation type="journal article" date="2016" name="Nat. Commun.">
        <title>Thousands of microbial genomes shed light on interconnected biogeochemical processes in an aquifer system.</title>
        <authorList>
            <person name="Anantharaman K."/>
            <person name="Brown C.T."/>
            <person name="Hug L.A."/>
            <person name="Sharon I."/>
            <person name="Castelle C.J."/>
            <person name="Probst A.J."/>
            <person name="Thomas B.C."/>
            <person name="Singh A."/>
            <person name="Wilkins M.J."/>
            <person name="Karaoz U."/>
            <person name="Brodie E.L."/>
            <person name="Williams K.H."/>
            <person name="Hubbard S.S."/>
            <person name="Banfield J.F."/>
        </authorList>
    </citation>
    <scope>NUCLEOTIDE SEQUENCE [LARGE SCALE GENOMIC DNA]</scope>
</reference>
<dbReference type="AlphaFoldDB" id="A0A1G1UXG8"/>